<sequence length="945" mass="99932">MTTAPVDEAAVLDGAHPHGYLLVSGGTTPAGDTQGWRAEPGLLPGVVLHLHPRTVLAHGRGGHGVVVLLGHPVDVVAGITDGDRIASRLAGTWDLGGQDALVREAATLGGRWTLLAAPRAGAAPAAGTGDELRGGVEQDGRGELLVVPDTHATQPVFYAVSDGRFALASTPALVARTLGLAVDEAALALLEELRRRRGGAVTYLPGLRTAYLGLAPLVPNCLLQVRLGTRPDQAPTVRHERFWPWREREETTDVRAVYRVFRERLGAHAQLLAGLGRPALSLTAGWDSRVTATVAADVLRARDGLAFTYVNPRDARAGRAAMADVTGASAVAAQLGLAHRVLRWRQPPPGGTFDVLHRRTYAPLSPSRGAAHAMWADLPRDGSIVQLQSNGGETGTTFIQARTGEPLSPVRLARMMMGATEGLEDLAGQMYDGYQDHAAMTADRLLGYDHHDLFYWEQRIGRWGWQKFTDGDFGHRILLPFNDRVLLETMLSLPYPQREAKVLFERILADEPAGRLPERRSAGRAPEATATTRLGALTRRVSTRLPGVAGRLGQRVGGRLERVDRDRAQLTGLDRLTWPRGYAVLPAAAPAARPGWARRELPGGTMTLEAHPALPHAQVPFEGGGVVVLGDPVDVEAGLTGAREVAGALAQQLRTHPGTPAAALAAVEARAATLAGGWLVLLSTPARTVVIPDPLVSLGLHLLEGGVGLVSHDGLAPGPSTCLGADHLLAAAGPLGVVPLHPVSLAVLVDLPGAARHAADQGWTRGSRLARHTELLRRRGPVWLGLTGEEGSRQLLELLAQDTADVQAISWWDRLAPDEAADPVFTASTLAATAGVPHRVLGLREDLDGAHGGPGRSARGVAEAALAASWPQDGRVQLPLSDALDQALPDDAVLWLGSRPVPPRALGAPAGPSAVCCNPRVIDLTQGVRPVALPFSDRLLSLLPR</sequence>
<evidence type="ECO:0000313" key="1">
    <source>
        <dbReference type="EMBL" id="QFG70023.1"/>
    </source>
</evidence>
<organism evidence="1 2">
    <name type="scientific">Ornithinimicrobium pratense</name>
    <dbReference type="NCBI Taxonomy" id="2593973"/>
    <lineage>
        <taxon>Bacteria</taxon>
        <taxon>Bacillati</taxon>
        <taxon>Actinomycetota</taxon>
        <taxon>Actinomycetes</taxon>
        <taxon>Micrococcales</taxon>
        <taxon>Ornithinimicrobiaceae</taxon>
        <taxon>Ornithinimicrobium</taxon>
    </lineage>
</organism>
<evidence type="ECO:0000313" key="2">
    <source>
        <dbReference type="Proteomes" id="UP000326546"/>
    </source>
</evidence>
<dbReference type="Proteomes" id="UP000326546">
    <property type="component" value="Chromosome"/>
</dbReference>
<keyword evidence="2" id="KW-1185">Reference proteome</keyword>
<dbReference type="AlphaFoldDB" id="A0A5J6V9Z0"/>
<dbReference type="OrthoDB" id="3265836at2"/>
<accession>A0A5J6V9Z0</accession>
<dbReference type="EMBL" id="CP044427">
    <property type="protein sequence ID" value="QFG70023.1"/>
    <property type="molecule type" value="Genomic_DNA"/>
</dbReference>
<proteinExistence type="predicted"/>
<dbReference type="KEGG" id="serw:FY030_16075"/>
<gene>
    <name evidence="1" type="ORF">FY030_16075</name>
</gene>
<protein>
    <recommendedName>
        <fullName evidence="3">Asparagine synthetase domain-containing protein</fullName>
    </recommendedName>
</protein>
<dbReference type="RefSeq" id="WP_158062516.1">
    <property type="nucleotide sequence ID" value="NZ_CP044427.1"/>
</dbReference>
<reference evidence="1 2" key="1">
    <citation type="submission" date="2019-09" db="EMBL/GenBank/DDBJ databases">
        <title>Serinicoccus pratensis sp. nov., isolated from meadow soil.</title>
        <authorList>
            <person name="Zhang W."/>
        </authorList>
    </citation>
    <scope>NUCLEOTIDE SEQUENCE [LARGE SCALE GENOMIC DNA]</scope>
    <source>
        <strain evidence="1 2">W204</strain>
    </source>
</reference>
<evidence type="ECO:0008006" key="3">
    <source>
        <dbReference type="Google" id="ProtNLM"/>
    </source>
</evidence>
<name>A0A5J6V9Z0_9MICO</name>
<dbReference type="SUPFAM" id="SSF52402">
    <property type="entry name" value="Adenine nucleotide alpha hydrolases-like"/>
    <property type="match status" value="1"/>
</dbReference>